<dbReference type="PANTHER" id="PTHR38445:SF7">
    <property type="entry name" value="GNTR-FAMILY TRANSCRIPTIONAL REGULATOR"/>
    <property type="match status" value="1"/>
</dbReference>
<accession>A0ABQ2ZI10</accession>
<dbReference type="CDD" id="cd07377">
    <property type="entry name" value="WHTH_GntR"/>
    <property type="match status" value="1"/>
</dbReference>
<dbReference type="EMBL" id="BMUU01000001">
    <property type="protein sequence ID" value="GGY17066.1"/>
    <property type="molecule type" value="Genomic_DNA"/>
</dbReference>
<evidence type="ECO:0000313" key="5">
    <source>
        <dbReference type="EMBL" id="GGY17066.1"/>
    </source>
</evidence>
<keyword evidence="1" id="KW-0805">Transcription regulation</keyword>
<dbReference type="Proteomes" id="UP000600946">
    <property type="component" value="Unassembled WGS sequence"/>
</dbReference>
<keyword evidence="2" id="KW-0238">DNA-binding</keyword>
<reference evidence="6" key="1">
    <citation type="journal article" date="2019" name="Int. J. Syst. Evol. Microbiol.">
        <title>The Global Catalogue of Microorganisms (GCM) 10K type strain sequencing project: providing services to taxonomists for standard genome sequencing and annotation.</title>
        <authorList>
            <consortium name="The Broad Institute Genomics Platform"/>
            <consortium name="The Broad Institute Genome Sequencing Center for Infectious Disease"/>
            <person name="Wu L."/>
            <person name="Ma J."/>
        </authorList>
    </citation>
    <scope>NUCLEOTIDE SEQUENCE [LARGE SCALE GENOMIC DNA]</scope>
    <source>
        <strain evidence="6">JCM 4594</strain>
    </source>
</reference>
<dbReference type="PROSITE" id="PS50949">
    <property type="entry name" value="HTH_GNTR"/>
    <property type="match status" value="1"/>
</dbReference>
<dbReference type="Pfam" id="PF00392">
    <property type="entry name" value="GntR"/>
    <property type="match status" value="1"/>
</dbReference>
<gene>
    <name evidence="5" type="ORF">GCM10010326_06620</name>
</gene>
<dbReference type="InterPro" id="IPR036388">
    <property type="entry name" value="WH-like_DNA-bd_sf"/>
</dbReference>
<dbReference type="SMART" id="SM00345">
    <property type="entry name" value="HTH_GNTR"/>
    <property type="match status" value="1"/>
</dbReference>
<dbReference type="Gene3D" id="1.10.10.10">
    <property type="entry name" value="Winged helix-like DNA-binding domain superfamily/Winged helix DNA-binding domain"/>
    <property type="match status" value="1"/>
</dbReference>
<keyword evidence="6" id="KW-1185">Reference proteome</keyword>
<name>A0ABQ2ZI10_9ACTN</name>
<dbReference type="RefSeq" id="WP_161244301.1">
    <property type="nucleotide sequence ID" value="NZ_BMUU01000001.1"/>
</dbReference>
<evidence type="ECO:0000256" key="3">
    <source>
        <dbReference type="ARBA" id="ARBA00023163"/>
    </source>
</evidence>
<evidence type="ECO:0000313" key="6">
    <source>
        <dbReference type="Proteomes" id="UP000600946"/>
    </source>
</evidence>
<feature type="domain" description="HTH gntR-type" evidence="4">
    <location>
        <begin position="12"/>
        <end position="80"/>
    </location>
</feature>
<proteinExistence type="predicted"/>
<dbReference type="SUPFAM" id="SSF46785">
    <property type="entry name" value="Winged helix' DNA-binding domain"/>
    <property type="match status" value="1"/>
</dbReference>
<keyword evidence="3" id="KW-0804">Transcription</keyword>
<comment type="caution">
    <text evidence="5">The sequence shown here is derived from an EMBL/GenBank/DDBJ whole genome shotgun (WGS) entry which is preliminary data.</text>
</comment>
<dbReference type="InterPro" id="IPR000524">
    <property type="entry name" value="Tscrpt_reg_HTH_GntR"/>
</dbReference>
<dbReference type="PANTHER" id="PTHR38445">
    <property type="entry name" value="HTH-TYPE TRANSCRIPTIONAL REPRESSOR YTRA"/>
    <property type="match status" value="1"/>
</dbReference>
<organism evidence="5 6">
    <name type="scientific">Streptomyces xanthochromogenes</name>
    <dbReference type="NCBI Taxonomy" id="67384"/>
    <lineage>
        <taxon>Bacteria</taxon>
        <taxon>Bacillati</taxon>
        <taxon>Actinomycetota</taxon>
        <taxon>Actinomycetes</taxon>
        <taxon>Kitasatosporales</taxon>
        <taxon>Streptomycetaceae</taxon>
        <taxon>Streptomyces</taxon>
    </lineage>
</organism>
<dbReference type="InterPro" id="IPR036390">
    <property type="entry name" value="WH_DNA-bd_sf"/>
</dbReference>
<sequence>MVVFRIERRSGVPAYLQIVHQVEQALRMGALEEGDRLPTAAQVAADTKVNPNTTLKAYRELERSGLVEVRQGAGTFITRSLAAPGSEPDSPLRARLAEWMREAAASGLTEQEVSTLFDTVRAHTYAAALTPAPSA</sequence>
<evidence type="ECO:0000256" key="1">
    <source>
        <dbReference type="ARBA" id="ARBA00023015"/>
    </source>
</evidence>
<protein>
    <submittedName>
        <fullName evidence="5">GntR family transcriptional regulator</fullName>
    </submittedName>
</protein>
<evidence type="ECO:0000256" key="2">
    <source>
        <dbReference type="ARBA" id="ARBA00023125"/>
    </source>
</evidence>
<evidence type="ECO:0000259" key="4">
    <source>
        <dbReference type="PROSITE" id="PS50949"/>
    </source>
</evidence>
<dbReference type="GeneID" id="96288682"/>